<evidence type="ECO:0000313" key="2">
    <source>
        <dbReference type="Proteomes" id="UP000234335"/>
    </source>
</evidence>
<reference evidence="1 2" key="1">
    <citation type="submission" date="2017-12" db="EMBL/GenBank/DDBJ databases">
        <title>Phylogenetic diversity of female urinary microbiome.</title>
        <authorList>
            <person name="Thomas-White K."/>
            <person name="Wolfe A.J."/>
        </authorList>
    </citation>
    <scope>NUCLEOTIDE SEQUENCE [LARGE SCALE GENOMIC DNA]</scope>
    <source>
        <strain evidence="1 2">UMB0119</strain>
    </source>
</reference>
<dbReference type="Proteomes" id="UP000234335">
    <property type="component" value="Unassembled WGS sequence"/>
</dbReference>
<dbReference type="AlphaFoldDB" id="A0A2I1M6B9"/>
<comment type="caution">
    <text evidence="1">The sequence shown here is derived from an EMBL/GenBank/DDBJ whole genome shotgun (WGS) entry which is preliminary data.</text>
</comment>
<protein>
    <submittedName>
        <fullName evidence="1">Uncharacterized protein</fullName>
    </submittedName>
</protein>
<sequence length="90" mass="10486">MNCYSGNDNEVKHYSNKTKSYKLKTSYKVKKKVILQLSSRAQPRDLHKSQISINVAIKKINPKNHIALKKISPLRKQKLHPVEMTIWESL</sequence>
<dbReference type="EMBL" id="PKGS01000006">
    <property type="protein sequence ID" value="PKZ15657.1"/>
    <property type="molecule type" value="Genomic_DNA"/>
</dbReference>
<keyword evidence="2" id="KW-1185">Reference proteome</keyword>
<proteinExistence type="predicted"/>
<accession>A0A2I1M6B9</accession>
<evidence type="ECO:0000313" key="1">
    <source>
        <dbReference type="EMBL" id="PKZ15657.1"/>
    </source>
</evidence>
<organism evidence="1 2">
    <name type="scientific">Anaerococcus octavius</name>
    <dbReference type="NCBI Taxonomy" id="54007"/>
    <lineage>
        <taxon>Bacteria</taxon>
        <taxon>Bacillati</taxon>
        <taxon>Bacillota</taxon>
        <taxon>Tissierellia</taxon>
        <taxon>Tissierellales</taxon>
        <taxon>Peptoniphilaceae</taxon>
        <taxon>Anaerococcus</taxon>
    </lineage>
</organism>
<gene>
    <name evidence="1" type="ORF">CYJ34_07590</name>
</gene>
<name>A0A2I1M6B9_9FIRM</name>